<evidence type="ECO:0000256" key="3">
    <source>
        <dbReference type="ARBA" id="ARBA00022448"/>
    </source>
</evidence>
<dbReference type="InterPro" id="IPR003439">
    <property type="entry name" value="ABC_transporter-like_ATP-bd"/>
</dbReference>
<dbReference type="Gene3D" id="3.40.50.300">
    <property type="entry name" value="P-loop containing nucleotide triphosphate hydrolases"/>
    <property type="match status" value="1"/>
</dbReference>
<name>A0ABT9TP23_PAENI</name>
<evidence type="ECO:0000313" key="11">
    <source>
        <dbReference type="Proteomes" id="UP001244563"/>
    </source>
</evidence>
<evidence type="ECO:0000256" key="1">
    <source>
        <dbReference type="ARBA" id="ARBA00004202"/>
    </source>
</evidence>
<dbReference type="PANTHER" id="PTHR43166:SF9">
    <property type="entry name" value="GLUTAMATE_ASPARTATE IMPORT ATP-BINDING PROTEIN GLTL"/>
    <property type="match status" value="1"/>
</dbReference>
<keyword evidence="7" id="KW-0029">Amino-acid transport</keyword>
<keyword evidence="5" id="KW-0547">Nucleotide-binding</keyword>
<feature type="domain" description="ABC transporter" evidence="9">
    <location>
        <begin position="15"/>
        <end position="256"/>
    </location>
</feature>
<dbReference type="Pfam" id="PF00005">
    <property type="entry name" value="ABC_tran"/>
    <property type="match status" value="1"/>
</dbReference>
<comment type="subcellular location">
    <subcellularLocation>
        <location evidence="1">Cell membrane</location>
        <topology evidence="1">Peripheral membrane protein</topology>
    </subcellularLocation>
</comment>
<keyword evidence="4" id="KW-1003">Cell membrane</keyword>
<dbReference type="SMART" id="SM00382">
    <property type="entry name" value="AAA"/>
    <property type="match status" value="1"/>
</dbReference>
<keyword evidence="8" id="KW-0472">Membrane</keyword>
<comment type="caution">
    <text evidence="10">The sequence shown here is derived from an EMBL/GenBank/DDBJ whole genome shotgun (WGS) entry which is preliminary data.</text>
</comment>
<accession>A0ABT9TP23</accession>
<evidence type="ECO:0000256" key="8">
    <source>
        <dbReference type="ARBA" id="ARBA00023136"/>
    </source>
</evidence>
<keyword evidence="6 10" id="KW-0067">ATP-binding</keyword>
<gene>
    <name evidence="10" type="ORF">J2T10_002797</name>
</gene>
<keyword evidence="11" id="KW-1185">Reference proteome</keyword>
<dbReference type="Proteomes" id="UP001244563">
    <property type="component" value="Unassembled WGS sequence"/>
</dbReference>
<dbReference type="PIRSF" id="PIRSF039085">
    <property type="entry name" value="ABC_ATPase_HisP"/>
    <property type="match status" value="1"/>
</dbReference>
<dbReference type="InterPro" id="IPR030679">
    <property type="entry name" value="ABC_ATPase_HisP-typ"/>
</dbReference>
<dbReference type="EMBL" id="JAUSSW010000007">
    <property type="protein sequence ID" value="MDQ0103140.1"/>
    <property type="molecule type" value="Genomic_DNA"/>
</dbReference>
<sequence length="260" mass="28537">MSTQANPRLSSPPVLEVRNLKKRYGHVDVLQGVDFKVGAGEVKVVVGPSGSGKSTMLRLMALLEPLDEGEILLDGVTIGVGPNGKPAPERVLARHRASIGMVFQRFNLFSHLTTLQNVVLAQRLTRRTPMSEAKEKAGEILQQVGLGSHLKHFPSELSGGQQQRVAIARAMVLNPSVMLFDEPTSALDPELVNDVLGVIEKLAAQGMTMVLVTHEMRFARRAATEVVLFDRGVIIEQAPPEQFFDSPQQDRTRQFLSHVH</sequence>
<organism evidence="10 11">
    <name type="scientific">Paenarthrobacter nicotinovorans</name>
    <name type="common">Arthrobacter nicotinovorans</name>
    <dbReference type="NCBI Taxonomy" id="29320"/>
    <lineage>
        <taxon>Bacteria</taxon>
        <taxon>Bacillati</taxon>
        <taxon>Actinomycetota</taxon>
        <taxon>Actinomycetes</taxon>
        <taxon>Micrococcales</taxon>
        <taxon>Micrococcaceae</taxon>
        <taxon>Paenarthrobacter</taxon>
    </lineage>
</organism>
<proteinExistence type="inferred from homology"/>
<evidence type="ECO:0000256" key="4">
    <source>
        <dbReference type="ARBA" id="ARBA00022475"/>
    </source>
</evidence>
<evidence type="ECO:0000256" key="5">
    <source>
        <dbReference type="ARBA" id="ARBA00022741"/>
    </source>
</evidence>
<evidence type="ECO:0000256" key="2">
    <source>
        <dbReference type="ARBA" id="ARBA00005417"/>
    </source>
</evidence>
<dbReference type="GO" id="GO:0005524">
    <property type="term" value="F:ATP binding"/>
    <property type="evidence" value="ECO:0007669"/>
    <property type="project" value="UniProtKB-KW"/>
</dbReference>
<dbReference type="SUPFAM" id="SSF52540">
    <property type="entry name" value="P-loop containing nucleoside triphosphate hydrolases"/>
    <property type="match status" value="1"/>
</dbReference>
<protein>
    <submittedName>
        <fullName evidence="10">Polar amino acid transport system ATP-binding protein</fullName>
    </submittedName>
</protein>
<evidence type="ECO:0000313" key="10">
    <source>
        <dbReference type="EMBL" id="MDQ0103140.1"/>
    </source>
</evidence>
<reference evidence="10 11" key="1">
    <citation type="submission" date="2023-07" db="EMBL/GenBank/DDBJ databases">
        <title>Sorghum-associated microbial communities from plants grown in Nebraska, USA.</title>
        <authorList>
            <person name="Schachtman D."/>
        </authorList>
    </citation>
    <scope>NUCLEOTIDE SEQUENCE [LARGE SCALE GENOMIC DNA]</scope>
    <source>
        <strain evidence="10 11">CC523</strain>
    </source>
</reference>
<dbReference type="PANTHER" id="PTHR43166">
    <property type="entry name" value="AMINO ACID IMPORT ATP-BINDING PROTEIN"/>
    <property type="match status" value="1"/>
</dbReference>
<dbReference type="InterPro" id="IPR003593">
    <property type="entry name" value="AAA+_ATPase"/>
</dbReference>
<dbReference type="InterPro" id="IPR050086">
    <property type="entry name" value="MetN_ABC_transporter-like"/>
</dbReference>
<dbReference type="InterPro" id="IPR027417">
    <property type="entry name" value="P-loop_NTPase"/>
</dbReference>
<dbReference type="PROSITE" id="PS50893">
    <property type="entry name" value="ABC_TRANSPORTER_2"/>
    <property type="match status" value="1"/>
</dbReference>
<dbReference type="InterPro" id="IPR017871">
    <property type="entry name" value="ABC_transporter-like_CS"/>
</dbReference>
<evidence type="ECO:0000259" key="9">
    <source>
        <dbReference type="PROSITE" id="PS50893"/>
    </source>
</evidence>
<dbReference type="RefSeq" id="WP_064723088.1">
    <property type="nucleotide sequence ID" value="NZ_BDDW01000011.1"/>
</dbReference>
<dbReference type="PROSITE" id="PS00211">
    <property type="entry name" value="ABC_TRANSPORTER_1"/>
    <property type="match status" value="1"/>
</dbReference>
<keyword evidence="3" id="KW-0813">Transport</keyword>
<evidence type="ECO:0000256" key="7">
    <source>
        <dbReference type="ARBA" id="ARBA00022970"/>
    </source>
</evidence>
<comment type="similarity">
    <text evidence="2">Belongs to the ABC transporter superfamily.</text>
</comment>
<evidence type="ECO:0000256" key="6">
    <source>
        <dbReference type="ARBA" id="ARBA00022840"/>
    </source>
</evidence>